<feature type="domain" description="Flp pilus assembly protein RcpC/CpaB" evidence="1">
    <location>
        <begin position="116"/>
        <end position="228"/>
    </location>
</feature>
<accession>A0ABY4W775</accession>
<gene>
    <name evidence="2" type="primary">cpaB</name>
    <name evidence="2" type="ORF">NBZ79_08590</name>
</gene>
<evidence type="ECO:0000259" key="1">
    <source>
        <dbReference type="Pfam" id="PF16976"/>
    </source>
</evidence>
<organism evidence="2 3">
    <name type="scientific">Sneathiella marina</name>
    <dbReference type="NCBI Taxonomy" id="2950108"/>
    <lineage>
        <taxon>Bacteria</taxon>
        <taxon>Pseudomonadati</taxon>
        <taxon>Pseudomonadota</taxon>
        <taxon>Alphaproteobacteria</taxon>
        <taxon>Sneathiellales</taxon>
        <taxon>Sneathiellaceae</taxon>
        <taxon>Sneathiella</taxon>
    </lineage>
</organism>
<proteinExistence type="predicted"/>
<evidence type="ECO:0000313" key="3">
    <source>
        <dbReference type="Proteomes" id="UP001056291"/>
    </source>
</evidence>
<dbReference type="NCBIfam" id="TIGR03177">
    <property type="entry name" value="pilus_cpaB"/>
    <property type="match status" value="1"/>
</dbReference>
<dbReference type="InterPro" id="IPR017592">
    <property type="entry name" value="Pilus_assmbl_Flp-typ_CpaB"/>
</dbReference>
<dbReference type="Proteomes" id="UP001056291">
    <property type="component" value="Chromosome"/>
</dbReference>
<keyword evidence="3" id="KW-1185">Reference proteome</keyword>
<dbReference type="InterPro" id="IPR031571">
    <property type="entry name" value="RcpC_dom"/>
</dbReference>
<evidence type="ECO:0000313" key="2">
    <source>
        <dbReference type="EMBL" id="USG63035.1"/>
    </source>
</evidence>
<dbReference type="RefSeq" id="WP_251937509.1">
    <property type="nucleotide sequence ID" value="NZ_CP098747.1"/>
</dbReference>
<sequence>MKSFVLIVFCSIFLGSSAYLLNHYLLLEPAAFDEKPVPLARKSEVLCLMKDGHAGDILTKDRVTWCRSPATADGNRFLSKDATSIADLSNVVLRKFAAKGAFLTRGMFLHPHEKGYLSMLLGKNTRAKSVPVSNIEDYEMVLHHGDHVDLLFTYKNRASDKRAGEVTVKTLLKNVKVLGIKGDYGQGPQGVFSGPEQRRGQLTLALSSRQAELVTVAEQIGTLSILLRSPAGYIHDALNYETDEGVKETDLVGDSSFLNIEDPVTAPSKIRFVRGSNVTFIERPAVSDDILQVGLK</sequence>
<reference evidence="2" key="1">
    <citation type="submission" date="2022-06" db="EMBL/GenBank/DDBJ databases">
        <title>Sneathiella actinostolidae sp. nov., isolated from a sea anemonein the Western Pacific Ocean.</title>
        <authorList>
            <person name="Wei M.J."/>
        </authorList>
    </citation>
    <scope>NUCLEOTIDE SEQUENCE</scope>
    <source>
        <strain evidence="2">PHK-P5</strain>
    </source>
</reference>
<dbReference type="EMBL" id="CP098747">
    <property type="protein sequence ID" value="USG63035.1"/>
    <property type="molecule type" value="Genomic_DNA"/>
</dbReference>
<name>A0ABY4W775_9PROT</name>
<protein>
    <submittedName>
        <fullName evidence="2">Flp pilus assembly protein CpaB</fullName>
    </submittedName>
</protein>
<dbReference type="Pfam" id="PF16976">
    <property type="entry name" value="RcpC"/>
    <property type="match status" value="1"/>
</dbReference>